<evidence type="ECO:0000256" key="2">
    <source>
        <dbReference type="SAM" id="MobiDB-lite"/>
    </source>
</evidence>
<feature type="compositionally biased region" description="Basic and acidic residues" evidence="2">
    <location>
        <begin position="359"/>
        <end position="376"/>
    </location>
</feature>
<accession>A0A8J2RS05</accession>
<keyword evidence="1" id="KW-0479">Metal-binding</keyword>
<feature type="compositionally biased region" description="Low complexity" evidence="2">
    <location>
        <begin position="26"/>
        <end position="44"/>
    </location>
</feature>
<gene>
    <name evidence="4" type="ORF">DGAL_LOCUS11045</name>
</gene>
<dbReference type="PANTHER" id="PTHR33223">
    <property type="entry name" value="CCHC-TYPE DOMAIN-CONTAINING PROTEIN"/>
    <property type="match status" value="1"/>
</dbReference>
<dbReference type="AlphaFoldDB" id="A0A8J2RS05"/>
<evidence type="ECO:0000259" key="3">
    <source>
        <dbReference type="PROSITE" id="PS50158"/>
    </source>
</evidence>
<dbReference type="InterPro" id="IPR036875">
    <property type="entry name" value="Znf_CCHC_sf"/>
</dbReference>
<feature type="region of interest" description="Disordered" evidence="2">
    <location>
        <begin position="1"/>
        <end position="66"/>
    </location>
</feature>
<organism evidence="4 5">
    <name type="scientific">Daphnia galeata</name>
    <dbReference type="NCBI Taxonomy" id="27404"/>
    <lineage>
        <taxon>Eukaryota</taxon>
        <taxon>Metazoa</taxon>
        <taxon>Ecdysozoa</taxon>
        <taxon>Arthropoda</taxon>
        <taxon>Crustacea</taxon>
        <taxon>Branchiopoda</taxon>
        <taxon>Diplostraca</taxon>
        <taxon>Cladocera</taxon>
        <taxon>Anomopoda</taxon>
        <taxon>Daphniidae</taxon>
        <taxon>Daphnia</taxon>
    </lineage>
</organism>
<dbReference type="PROSITE" id="PS50158">
    <property type="entry name" value="ZF_CCHC"/>
    <property type="match status" value="1"/>
</dbReference>
<keyword evidence="1" id="KW-0862">Zinc</keyword>
<dbReference type="GO" id="GO:0003676">
    <property type="term" value="F:nucleic acid binding"/>
    <property type="evidence" value="ECO:0007669"/>
    <property type="project" value="InterPro"/>
</dbReference>
<evidence type="ECO:0000313" key="4">
    <source>
        <dbReference type="EMBL" id="CAH0107714.1"/>
    </source>
</evidence>
<comment type="caution">
    <text evidence="4">The sequence shown here is derived from an EMBL/GenBank/DDBJ whole genome shotgun (WGS) entry which is preliminary data.</text>
</comment>
<feature type="region of interest" description="Disordered" evidence="2">
    <location>
        <begin position="328"/>
        <end position="383"/>
    </location>
</feature>
<feature type="domain" description="CCHC-type" evidence="3">
    <location>
        <begin position="276"/>
        <end position="291"/>
    </location>
</feature>
<name>A0A8J2RS05_9CRUS</name>
<reference evidence="4" key="1">
    <citation type="submission" date="2021-11" db="EMBL/GenBank/DDBJ databases">
        <authorList>
            <person name="Schell T."/>
        </authorList>
    </citation>
    <scope>NUCLEOTIDE SEQUENCE</scope>
    <source>
        <strain evidence="4">M5</strain>
    </source>
</reference>
<sequence length="383" mass="43621">MFLAHLMAGQREQQEAQQQHQREQQEAQQQHQTAQAGALTAALRDLARREGAPGRTNRKLPTFSAEEKEEVDDWIHAVNAEARAAGWDDNVKLDMAKAALRGAAARWRPDGDVEAEWVAWSPALAGAFRKQYTLEEWFHLVKARQQEIGESAARYALEKSKLLRFCPEPFAERKFVTYLIQGIRHRQFSPGLIQNPPQTIQEFIVTYGELEKYAAFAPPLAPHHEETIRMLTTQVEKQAAELKQLQGDKGRKRETRPTGLSPQDRETRRELPSAPKCFRCAQSGHMIGNCPYPSRCGRCGSSEHEQQDCRNEKRVCFRCGSSEHLINGCPNMKRAAGPETSSPYKKDNRQDPNVVKTKGKGEEKRGDYCTWDERRGKTQRTRT</sequence>
<evidence type="ECO:0000313" key="5">
    <source>
        <dbReference type="Proteomes" id="UP000789390"/>
    </source>
</evidence>
<dbReference type="SMART" id="SM00343">
    <property type="entry name" value="ZnF_C2HC"/>
    <property type="match status" value="3"/>
</dbReference>
<dbReference type="Gene3D" id="4.10.60.10">
    <property type="entry name" value="Zinc finger, CCHC-type"/>
    <property type="match status" value="2"/>
</dbReference>
<keyword evidence="1" id="KW-0863">Zinc-finger</keyword>
<protein>
    <recommendedName>
        <fullName evidence="3">CCHC-type domain-containing protein</fullName>
    </recommendedName>
</protein>
<dbReference type="OrthoDB" id="6496131at2759"/>
<dbReference type="PANTHER" id="PTHR33223:SF6">
    <property type="entry name" value="CCHC-TYPE DOMAIN-CONTAINING PROTEIN"/>
    <property type="match status" value="1"/>
</dbReference>
<dbReference type="EMBL" id="CAKKLH010000278">
    <property type="protein sequence ID" value="CAH0107714.1"/>
    <property type="molecule type" value="Genomic_DNA"/>
</dbReference>
<dbReference type="GO" id="GO:0008270">
    <property type="term" value="F:zinc ion binding"/>
    <property type="evidence" value="ECO:0007669"/>
    <property type="project" value="UniProtKB-KW"/>
</dbReference>
<proteinExistence type="predicted"/>
<dbReference type="InterPro" id="IPR001878">
    <property type="entry name" value="Znf_CCHC"/>
</dbReference>
<feature type="region of interest" description="Disordered" evidence="2">
    <location>
        <begin position="244"/>
        <end position="272"/>
    </location>
</feature>
<evidence type="ECO:0000256" key="1">
    <source>
        <dbReference type="PROSITE-ProRule" id="PRU00047"/>
    </source>
</evidence>
<dbReference type="Proteomes" id="UP000789390">
    <property type="component" value="Unassembled WGS sequence"/>
</dbReference>
<feature type="compositionally biased region" description="Low complexity" evidence="2">
    <location>
        <begin position="8"/>
        <end position="19"/>
    </location>
</feature>
<keyword evidence="5" id="KW-1185">Reference proteome</keyword>
<dbReference type="SUPFAM" id="SSF57756">
    <property type="entry name" value="Retrovirus zinc finger-like domains"/>
    <property type="match status" value="1"/>
</dbReference>